<feature type="transmembrane region" description="Helical" evidence="3">
    <location>
        <begin position="149"/>
        <end position="171"/>
    </location>
</feature>
<feature type="compositionally biased region" description="Polar residues" evidence="2">
    <location>
        <begin position="299"/>
        <end position="318"/>
    </location>
</feature>
<evidence type="ECO:0000313" key="5">
    <source>
        <dbReference type="Proteomes" id="UP001345219"/>
    </source>
</evidence>
<evidence type="ECO:0000313" key="4">
    <source>
        <dbReference type="EMBL" id="KAK4740701.1"/>
    </source>
</evidence>
<proteinExistence type="predicted"/>
<dbReference type="PANTHER" id="PTHR33740:SF3">
    <property type="entry name" value="GPI-ANCHORED ADHESIN-LIKE PROTEIN"/>
    <property type="match status" value="1"/>
</dbReference>
<keyword evidence="1" id="KW-0175">Coiled coil</keyword>
<organism evidence="4 5">
    <name type="scientific">Trapa incisa</name>
    <dbReference type="NCBI Taxonomy" id="236973"/>
    <lineage>
        <taxon>Eukaryota</taxon>
        <taxon>Viridiplantae</taxon>
        <taxon>Streptophyta</taxon>
        <taxon>Embryophyta</taxon>
        <taxon>Tracheophyta</taxon>
        <taxon>Spermatophyta</taxon>
        <taxon>Magnoliopsida</taxon>
        <taxon>eudicotyledons</taxon>
        <taxon>Gunneridae</taxon>
        <taxon>Pentapetalae</taxon>
        <taxon>rosids</taxon>
        <taxon>malvids</taxon>
        <taxon>Myrtales</taxon>
        <taxon>Lythraceae</taxon>
        <taxon>Trapa</taxon>
    </lineage>
</organism>
<sequence length="1001" mass="110977">MNDEEILINPCRRTSPSIHFSLISSASQKNKLNPRKILLNPSPLPLTRCDMASVADTWSPSSLQLHFVLGRASCRRFSPAILVGTRLRKPDNRIRVLCVARNGNGGQSRRSLGSWAGVSGEADSLSGWSASGDEQESKPEQDEPQKKKLYGGIVGGAVILVAGLTFAALSFGKRSSPRTKQEMEPLTTQQELCLVYDDQRDQYEDLEDEDKQIKYSNIDSENETGVSKDSLPFPEKDTFGDDIIPLSVDNNGYASISTDAPHTPQQENLLYQSEVNDTLVNTNTGLISNLLPDTEVASGDTNSTHSLDSSVVDSTHVPKQNMLNDYTTYESLKDFMADPEKDANSDTSYQSSITEHFTNNYVETTVEAQLESENKISEAATPAEYVYEQVRMSEVFAEGNNSATELLNPGESHSFGTISISAPAHTFLDEQVKYDRREMPVDGSIFQSPSSSNIFSSAGIPAPSVVSEALRVTTRKILVQPVVDQVQGQALAALQAMKVIEANVQGGDLCTRREYARWLVLASNALSRNSISKVYPAMYIENVTELAFDDITPKDPDFIFIQGLAEAGLISSKLSRKDMLSSTVDEDDSPLYFFPESPLSRQDLVSWKMTLDQNELPEADRKVLHQISGFIDVDKIHPDACPALVADLSSGEQGVIALAFGYTKLFQPDKPVTKAQAAIALATGEATDLVSEELARIEAESIAENAVAAHTALVAQVEKDINASFEKVLLIEREKIDAVEKMAEEAKHELEKLRAKREEDEIALMKERAAVESEMEVLSRLRREVEEQLEGLMSNKVEVSYEKERIERLRMDTEKENQEIARLQHELEVERKALLMARAWAEDEAKRAREHAKALEEARDRWERQGIKVVVDSDLQEEASAGETWVNVAKEFSEKGTVSRAETLMDKLKVMAASVMGKSREVIDQILNTISTLIFKLKEQFSSILNRSKELKGVAVVKASRSVEELKHQVADVTLRLKEGGKRLAGDCREGVEKLTQKFKA</sequence>
<dbReference type="Proteomes" id="UP001345219">
    <property type="component" value="Chromosome 19"/>
</dbReference>
<comment type="caution">
    <text evidence="4">The sequence shown here is derived from an EMBL/GenBank/DDBJ whole genome shotgun (WGS) entry which is preliminary data.</text>
</comment>
<keyword evidence="3" id="KW-0472">Membrane</keyword>
<protein>
    <recommendedName>
        <fullName evidence="6">SLH domain-containing protein</fullName>
    </recommendedName>
</protein>
<feature type="compositionally biased region" description="Basic and acidic residues" evidence="2">
    <location>
        <begin position="135"/>
        <end position="146"/>
    </location>
</feature>
<dbReference type="EMBL" id="JAXIOK010000024">
    <property type="protein sequence ID" value="KAK4740701.1"/>
    <property type="molecule type" value="Genomic_DNA"/>
</dbReference>
<evidence type="ECO:0000256" key="1">
    <source>
        <dbReference type="SAM" id="Coils"/>
    </source>
</evidence>
<keyword evidence="3" id="KW-1133">Transmembrane helix</keyword>
<feature type="region of interest" description="Disordered" evidence="2">
    <location>
        <begin position="297"/>
        <end position="318"/>
    </location>
</feature>
<dbReference type="PANTHER" id="PTHR33740">
    <property type="entry name" value="GPI-ANCHORED ADHESIN-LIKE PROTEIN"/>
    <property type="match status" value="1"/>
</dbReference>
<accession>A0AAN7GCJ4</accession>
<evidence type="ECO:0000256" key="3">
    <source>
        <dbReference type="SAM" id="Phobius"/>
    </source>
</evidence>
<evidence type="ECO:0000256" key="2">
    <source>
        <dbReference type="SAM" id="MobiDB-lite"/>
    </source>
</evidence>
<gene>
    <name evidence="4" type="ORF">SAY87_024289</name>
</gene>
<reference evidence="4 5" key="1">
    <citation type="journal article" date="2023" name="Hortic Res">
        <title>Pangenome of water caltrop reveals structural variations and asymmetric subgenome divergence after allopolyploidization.</title>
        <authorList>
            <person name="Zhang X."/>
            <person name="Chen Y."/>
            <person name="Wang L."/>
            <person name="Yuan Y."/>
            <person name="Fang M."/>
            <person name="Shi L."/>
            <person name="Lu R."/>
            <person name="Comes H.P."/>
            <person name="Ma Y."/>
            <person name="Chen Y."/>
            <person name="Huang G."/>
            <person name="Zhou Y."/>
            <person name="Zheng Z."/>
            <person name="Qiu Y."/>
        </authorList>
    </citation>
    <scope>NUCLEOTIDE SEQUENCE [LARGE SCALE GENOMIC DNA]</scope>
    <source>
        <tissue evidence="4">Roots</tissue>
    </source>
</reference>
<evidence type="ECO:0008006" key="6">
    <source>
        <dbReference type="Google" id="ProtNLM"/>
    </source>
</evidence>
<name>A0AAN7GCJ4_9MYRT</name>
<feature type="coiled-coil region" evidence="1">
    <location>
        <begin position="729"/>
        <end position="865"/>
    </location>
</feature>
<keyword evidence="3" id="KW-0812">Transmembrane</keyword>
<keyword evidence="5" id="KW-1185">Reference proteome</keyword>
<dbReference type="AlphaFoldDB" id="A0AAN7GCJ4"/>
<feature type="region of interest" description="Disordered" evidence="2">
    <location>
        <begin position="123"/>
        <end position="146"/>
    </location>
</feature>